<accession>A0ABY0GUS7</accession>
<keyword evidence="4" id="KW-1185">Reference proteome</keyword>
<feature type="compositionally biased region" description="Low complexity" evidence="2">
    <location>
        <begin position="180"/>
        <end position="189"/>
    </location>
</feature>
<dbReference type="Proteomes" id="UP000294003">
    <property type="component" value="Unassembled WGS sequence"/>
</dbReference>
<feature type="compositionally biased region" description="Polar residues" evidence="2">
    <location>
        <begin position="76"/>
        <end position="97"/>
    </location>
</feature>
<protein>
    <recommendedName>
        <fullName evidence="5">Zn(2)-C6 fungal-type domain-containing protein</fullName>
    </recommendedName>
</protein>
<name>A0ABY0GUS7_9PEZI</name>
<reference evidence="3 4" key="1">
    <citation type="submission" date="2018-06" db="EMBL/GenBank/DDBJ databases">
        <title>Complete Genomes of Monosporascus.</title>
        <authorList>
            <person name="Robinson A.J."/>
            <person name="Natvig D.O."/>
        </authorList>
    </citation>
    <scope>NUCLEOTIDE SEQUENCE [LARGE SCALE GENOMIC DNA]</scope>
    <source>
        <strain evidence="3 4">CBS 609.92</strain>
    </source>
</reference>
<comment type="caution">
    <text evidence="3">The sequence shown here is derived from an EMBL/GenBank/DDBJ whole genome shotgun (WGS) entry which is preliminary data.</text>
</comment>
<feature type="region of interest" description="Disordered" evidence="2">
    <location>
        <begin position="156"/>
        <end position="212"/>
    </location>
</feature>
<proteinExistence type="predicted"/>
<evidence type="ECO:0000313" key="3">
    <source>
        <dbReference type="EMBL" id="RYO77785.1"/>
    </source>
</evidence>
<evidence type="ECO:0000256" key="1">
    <source>
        <dbReference type="ARBA" id="ARBA00023242"/>
    </source>
</evidence>
<dbReference type="CDD" id="cd00067">
    <property type="entry name" value="GAL4"/>
    <property type="match status" value="1"/>
</dbReference>
<keyword evidence="1" id="KW-0539">Nucleus</keyword>
<dbReference type="EMBL" id="QJNS01000431">
    <property type="protein sequence ID" value="RYO77785.1"/>
    <property type="molecule type" value="Genomic_DNA"/>
</dbReference>
<dbReference type="InterPro" id="IPR001138">
    <property type="entry name" value="Zn2Cys6_DnaBD"/>
</dbReference>
<evidence type="ECO:0008006" key="5">
    <source>
        <dbReference type="Google" id="ProtNLM"/>
    </source>
</evidence>
<evidence type="ECO:0000256" key="2">
    <source>
        <dbReference type="SAM" id="MobiDB-lite"/>
    </source>
</evidence>
<sequence>MTGMMPYHYPQASRDGADVGMHAEYMSGHDQPTTSSVEVRPAHQIPPTQPPLQLSPASPLPVQGTTVPFVQGRAPPSTTSKLRRSISTPNVRPQGTNDADPGSFGLSGEKKRNKLGYHRSAMACGRKRKIRCLQDPTDAQGRCVTCIRLRKDCSYRPVDHPAPGTPTQMGGSSAFHMDESAASPSAISSRPLQTRGTRRHEQMATGGNLGHASALSGGDNAYSANQGISSSVPGYGHGIADWAGSQTAAVTSPSSVEMHGGVSGDSAWRHYTHESPVTPGFPPFATHQPQTSSGWPPAPIGIPTGDEPTSRSEDGWSSFPQPMRSLSYGGETTGQYLPDRLPYDRRASTTSDMYPPQITAGTATMAGTAIDPHAPLSAGAVPPATYATWPHPYQYTKNDDEYGDWYGETGGEPSHGGDVYYQGR</sequence>
<gene>
    <name evidence="3" type="ORF">DL762_009046</name>
</gene>
<feature type="compositionally biased region" description="Low complexity" evidence="2">
    <location>
        <begin position="51"/>
        <end position="61"/>
    </location>
</feature>
<feature type="region of interest" description="Disordered" evidence="2">
    <location>
        <begin position="40"/>
        <end position="113"/>
    </location>
</feature>
<feature type="region of interest" description="Disordered" evidence="2">
    <location>
        <begin position="267"/>
        <end position="337"/>
    </location>
</feature>
<organism evidence="3 4">
    <name type="scientific">Monosporascus cannonballus</name>
    <dbReference type="NCBI Taxonomy" id="155416"/>
    <lineage>
        <taxon>Eukaryota</taxon>
        <taxon>Fungi</taxon>
        <taxon>Dikarya</taxon>
        <taxon>Ascomycota</taxon>
        <taxon>Pezizomycotina</taxon>
        <taxon>Sordariomycetes</taxon>
        <taxon>Xylariomycetidae</taxon>
        <taxon>Xylariales</taxon>
        <taxon>Xylariales incertae sedis</taxon>
        <taxon>Monosporascus</taxon>
    </lineage>
</organism>
<evidence type="ECO:0000313" key="4">
    <source>
        <dbReference type="Proteomes" id="UP000294003"/>
    </source>
</evidence>